<feature type="transmembrane region" description="Helical" evidence="6">
    <location>
        <begin position="192"/>
        <end position="212"/>
    </location>
</feature>
<evidence type="ECO:0000259" key="7">
    <source>
        <dbReference type="Pfam" id="PF20684"/>
    </source>
</evidence>
<protein>
    <recommendedName>
        <fullName evidence="7">Rhodopsin domain-containing protein</fullName>
    </recommendedName>
</protein>
<dbReference type="OrthoDB" id="5329176at2759"/>
<dbReference type="GO" id="GO:0016020">
    <property type="term" value="C:membrane"/>
    <property type="evidence" value="ECO:0007669"/>
    <property type="project" value="UniProtKB-SubCell"/>
</dbReference>
<accession>A0A8E2F0Y5</accession>
<feature type="transmembrane region" description="Helical" evidence="6">
    <location>
        <begin position="155"/>
        <end position="180"/>
    </location>
</feature>
<evidence type="ECO:0000256" key="6">
    <source>
        <dbReference type="SAM" id="Phobius"/>
    </source>
</evidence>
<keyword evidence="4 6" id="KW-0472">Membrane</keyword>
<evidence type="ECO:0000256" key="4">
    <source>
        <dbReference type="ARBA" id="ARBA00023136"/>
    </source>
</evidence>
<dbReference type="InterPro" id="IPR049326">
    <property type="entry name" value="Rhodopsin_dom_fungi"/>
</dbReference>
<keyword evidence="3 6" id="KW-1133">Transmembrane helix</keyword>
<dbReference type="Proteomes" id="UP000250140">
    <property type="component" value="Unassembled WGS sequence"/>
</dbReference>
<reference evidence="8 9" key="1">
    <citation type="journal article" date="2016" name="Nat. Commun.">
        <title>Ectomycorrhizal ecology is imprinted in the genome of the dominant symbiotic fungus Cenococcum geophilum.</title>
        <authorList>
            <consortium name="DOE Joint Genome Institute"/>
            <person name="Peter M."/>
            <person name="Kohler A."/>
            <person name="Ohm R.A."/>
            <person name="Kuo A."/>
            <person name="Krutzmann J."/>
            <person name="Morin E."/>
            <person name="Arend M."/>
            <person name="Barry K.W."/>
            <person name="Binder M."/>
            <person name="Choi C."/>
            <person name="Clum A."/>
            <person name="Copeland A."/>
            <person name="Grisel N."/>
            <person name="Haridas S."/>
            <person name="Kipfer T."/>
            <person name="LaButti K."/>
            <person name="Lindquist E."/>
            <person name="Lipzen A."/>
            <person name="Maire R."/>
            <person name="Meier B."/>
            <person name="Mihaltcheva S."/>
            <person name="Molinier V."/>
            <person name="Murat C."/>
            <person name="Poggeler S."/>
            <person name="Quandt C.A."/>
            <person name="Sperisen C."/>
            <person name="Tritt A."/>
            <person name="Tisserant E."/>
            <person name="Crous P.W."/>
            <person name="Henrissat B."/>
            <person name="Nehls U."/>
            <person name="Egli S."/>
            <person name="Spatafora J.W."/>
            <person name="Grigoriev I.V."/>
            <person name="Martin F.M."/>
        </authorList>
    </citation>
    <scope>NUCLEOTIDE SEQUENCE [LARGE SCALE GENOMIC DNA]</scope>
    <source>
        <strain evidence="8 9">CBS 207.34</strain>
    </source>
</reference>
<dbReference type="AlphaFoldDB" id="A0A8E2F0Y5"/>
<evidence type="ECO:0000313" key="8">
    <source>
        <dbReference type="EMBL" id="OCL08451.1"/>
    </source>
</evidence>
<dbReference type="EMBL" id="KV749658">
    <property type="protein sequence ID" value="OCL08451.1"/>
    <property type="molecule type" value="Genomic_DNA"/>
</dbReference>
<dbReference type="InterPro" id="IPR052337">
    <property type="entry name" value="SAT4-like"/>
</dbReference>
<evidence type="ECO:0000256" key="1">
    <source>
        <dbReference type="ARBA" id="ARBA00004141"/>
    </source>
</evidence>
<sequence length="318" mass="35235">MAPIQAPSHSSGDPTLAVSGLVIGLAVVSYALRFYIRLFTKAGPASDDWLVMAAAVATLATAALLLWGVFYLKLAFATSIFYYTIAGATKQGILLMYQRIFNISTSFRCRVFVASGLVIGRWVGCTVATLTNCIPLKWSWINSFADPRYCFNYNIFWMASGACEIFLDVMILTLPVSVVLRMHLSLKQKLTVLGIFFLGGFTIITGLTRVILGYPNGSRVPSYSNTEVWTTVHTGMEIVCVSLPIFRPLVKRVTVSFSSTRISNLLFSHREVETLHSPGRSSISARRDERADVYLNHEDARETNFQLPAIQIVEVNLP</sequence>
<gene>
    <name evidence="8" type="ORF">AOQ84DRAFT_376751</name>
</gene>
<keyword evidence="9" id="KW-1185">Reference proteome</keyword>
<evidence type="ECO:0000256" key="3">
    <source>
        <dbReference type="ARBA" id="ARBA00022989"/>
    </source>
</evidence>
<dbReference type="PANTHER" id="PTHR33048">
    <property type="entry name" value="PTH11-LIKE INTEGRAL MEMBRANE PROTEIN (AFU_ORTHOLOGUE AFUA_5G11245)"/>
    <property type="match status" value="1"/>
</dbReference>
<feature type="transmembrane region" description="Helical" evidence="6">
    <location>
        <begin position="109"/>
        <end position="130"/>
    </location>
</feature>
<feature type="transmembrane region" description="Helical" evidence="6">
    <location>
        <begin position="16"/>
        <end position="36"/>
    </location>
</feature>
<evidence type="ECO:0000256" key="5">
    <source>
        <dbReference type="ARBA" id="ARBA00038359"/>
    </source>
</evidence>
<comment type="subcellular location">
    <subcellularLocation>
        <location evidence="1">Membrane</location>
        <topology evidence="1">Multi-pass membrane protein</topology>
    </subcellularLocation>
</comment>
<name>A0A8E2F0Y5_9PEZI</name>
<dbReference type="PANTHER" id="PTHR33048:SF47">
    <property type="entry name" value="INTEGRAL MEMBRANE PROTEIN-RELATED"/>
    <property type="match status" value="1"/>
</dbReference>
<dbReference type="Pfam" id="PF20684">
    <property type="entry name" value="Fung_rhodopsin"/>
    <property type="match status" value="1"/>
</dbReference>
<comment type="similarity">
    <text evidence="5">Belongs to the SAT4 family.</text>
</comment>
<feature type="domain" description="Rhodopsin" evidence="7">
    <location>
        <begin position="32"/>
        <end position="252"/>
    </location>
</feature>
<keyword evidence="2 6" id="KW-0812">Transmembrane</keyword>
<evidence type="ECO:0000313" key="9">
    <source>
        <dbReference type="Proteomes" id="UP000250140"/>
    </source>
</evidence>
<feature type="transmembrane region" description="Helical" evidence="6">
    <location>
        <begin position="48"/>
        <end position="70"/>
    </location>
</feature>
<evidence type="ECO:0000256" key="2">
    <source>
        <dbReference type="ARBA" id="ARBA00022692"/>
    </source>
</evidence>
<feature type="transmembrane region" description="Helical" evidence="6">
    <location>
        <begin position="76"/>
        <end position="97"/>
    </location>
</feature>
<organism evidence="8 9">
    <name type="scientific">Glonium stellatum</name>
    <dbReference type="NCBI Taxonomy" id="574774"/>
    <lineage>
        <taxon>Eukaryota</taxon>
        <taxon>Fungi</taxon>
        <taxon>Dikarya</taxon>
        <taxon>Ascomycota</taxon>
        <taxon>Pezizomycotina</taxon>
        <taxon>Dothideomycetes</taxon>
        <taxon>Pleosporomycetidae</taxon>
        <taxon>Gloniales</taxon>
        <taxon>Gloniaceae</taxon>
        <taxon>Glonium</taxon>
    </lineage>
</organism>
<proteinExistence type="inferred from homology"/>